<dbReference type="EMBL" id="AWGJ01000003">
    <property type="protein sequence ID" value="ODN81924.1"/>
    <property type="molecule type" value="Genomic_DNA"/>
</dbReference>
<proteinExistence type="predicted"/>
<dbReference type="GeneID" id="30153577"/>
<protein>
    <submittedName>
        <fullName evidence="1">Uncharacterized protein</fullName>
    </submittedName>
</protein>
<dbReference type="Proteomes" id="UP000094065">
    <property type="component" value="Unassembled WGS sequence"/>
</dbReference>
<organism evidence="1 2">
    <name type="scientific">Cryptococcus amylolentus CBS 6039</name>
    <dbReference type="NCBI Taxonomy" id="1295533"/>
    <lineage>
        <taxon>Eukaryota</taxon>
        <taxon>Fungi</taxon>
        <taxon>Dikarya</taxon>
        <taxon>Basidiomycota</taxon>
        <taxon>Agaricomycotina</taxon>
        <taxon>Tremellomycetes</taxon>
        <taxon>Tremellales</taxon>
        <taxon>Cryptococcaceae</taxon>
        <taxon>Cryptococcus</taxon>
    </lineage>
</organism>
<sequence length="97" mass="10582">MSLVPTGAPRDAAITIGPFKPARPGYGPVLSYLQAAQLTTPLKIHPLLQLRTWDPKPYPKYLAWNAIEVGLLLLVKGADKARSTGREGTKEGRMSEE</sequence>
<accession>A0A1E3HZY0</accession>
<evidence type="ECO:0000313" key="2">
    <source>
        <dbReference type="Proteomes" id="UP000094065"/>
    </source>
</evidence>
<reference evidence="1 2" key="1">
    <citation type="submission" date="2016-06" db="EMBL/GenBank/DDBJ databases">
        <title>Evolution of pathogenesis and genome organization in the Tremellales.</title>
        <authorList>
            <person name="Cuomo C."/>
            <person name="Litvintseva A."/>
            <person name="Heitman J."/>
            <person name="Chen Y."/>
            <person name="Sun S."/>
            <person name="Springer D."/>
            <person name="Dromer F."/>
            <person name="Young S."/>
            <person name="Zeng Q."/>
            <person name="Chapman S."/>
            <person name="Gujja S."/>
            <person name="Saif S."/>
            <person name="Birren B."/>
        </authorList>
    </citation>
    <scope>NUCLEOTIDE SEQUENCE [LARGE SCALE GENOMIC DNA]</scope>
    <source>
        <strain evidence="1 2">CBS 6039</strain>
    </source>
</reference>
<comment type="caution">
    <text evidence="1">The sequence shown here is derived from an EMBL/GenBank/DDBJ whole genome shotgun (WGS) entry which is preliminary data.</text>
</comment>
<dbReference type="RefSeq" id="XP_018996243.1">
    <property type="nucleotide sequence ID" value="XM_019135840.1"/>
</dbReference>
<keyword evidence="2" id="KW-1185">Reference proteome</keyword>
<name>A0A1E3HZY0_9TREE</name>
<dbReference type="STRING" id="1295533.A0A1E3HZY0"/>
<dbReference type="OrthoDB" id="3333333at2759"/>
<dbReference type="AlphaFoldDB" id="A0A1E3HZY0"/>
<gene>
    <name evidence="1" type="ORF">L202_02268</name>
</gene>
<evidence type="ECO:0000313" key="1">
    <source>
        <dbReference type="EMBL" id="ODN81924.1"/>
    </source>
</evidence>